<feature type="compositionally biased region" description="Acidic residues" evidence="1">
    <location>
        <begin position="260"/>
        <end position="285"/>
    </location>
</feature>
<reference evidence="2 3" key="1">
    <citation type="submission" date="2020-04" db="EMBL/GenBank/DDBJ databases">
        <title>Perkinsus olseni comparative genomics.</title>
        <authorList>
            <person name="Bogema D.R."/>
        </authorList>
    </citation>
    <scope>NUCLEOTIDE SEQUENCE [LARGE SCALE GENOMIC DNA]</scope>
    <source>
        <strain evidence="2 3">ATCC PRA-207</strain>
    </source>
</reference>
<dbReference type="Proteomes" id="UP000553632">
    <property type="component" value="Unassembled WGS sequence"/>
</dbReference>
<feature type="region of interest" description="Disordered" evidence="1">
    <location>
        <begin position="251"/>
        <end position="286"/>
    </location>
</feature>
<feature type="region of interest" description="Disordered" evidence="1">
    <location>
        <begin position="430"/>
        <end position="468"/>
    </location>
</feature>
<feature type="compositionally biased region" description="Basic and acidic residues" evidence="1">
    <location>
        <begin position="440"/>
        <end position="450"/>
    </location>
</feature>
<organism evidence="2 3">
    <name type="scientific">Perkinsus olseni</name>
    <name type="common">Perkinsus atlanticus</name>
    <dbReference type="NCBI Taxonomy" id="32597"/>
    <lineage>
        <taxon>Eukaryota</taxon>
        <taxon>Sar</taxon>
        <taxon>Alveolata</taxon>
        <taxon>Perkinsozoa</taxon>
        <taxon>Perkinsea</taxon>
        <taxon>Perkinsida</taxon>
        <taxon>Perkinsidae</taxon>
        <taxon>Perkinsus</taxon>
    </lineage>
</organism>
<feature type="compositionally biased region" description="Polar residues" evidence="1">
    <location>
        <begin position="163"/>
        <end position="173"/>
    </location>
</feature>
<dbReference type="AlphaFoldDB" id="A0A7J6QMB7"/>
<feature type="region of interest" description="Disordered" evidence="1">
    <location>
        <begin position="140"/>
        <end position="173"/>
    </location>
</feature>
<protein>
    <submittedName>
        <fullName evidence="2">Uncharacterized protein</fullName>
    </submittedName>
</protein>
<sequence>DNNIFLAVGEFPDGNNNNNNNDVQISPKLTISPHHHIAAAAIHEGLSPVAAVVCAIVYESRLPNSVHRPLWKVIGVGDLPDNTWIEQRGLFSSSSSPHQFIAVTNGTSMEGWLQEGDTICNEALRWLLYTYNEDVREVLPTASSSSSSTADDGISAAEKSGDESTVTSSSNNDKSVDGILSLTDVRWAYILLKGYGVWGEDVYYYHPNNEDTTTSPTPMLISPLVFARPHYRKGSRIINYNVVYPDPSHGRASDEVIINSDEEPSYSDDNDNDEDRDNREDDGEYDDIHHNTVLYTLLHHGYYDNNTHDSNELNNNTNATNKKGVDMAVVINGRLSYKLELYAAKALLRSIQDYNAKNMIESSRRLQEGGDVSLLKDKSLLQIPVMEVREIEAGLLVQLIHTIQDYIAIIDHDVYDCNIGDDVNADSGHVLGGPSYQDNGDDKTVDDNNRRTKKGSNDSNKNNKKPTK</sequence>
<accession>A0A7J6QMB7</accession>
<keyword evidence="3" id="KW-1185">Reference proteome</keyword>
<gene>
    <name evidence="2" type="ORF">FOZ63_006970</name>
</gene>
<dbReference type="EMBL" id="JABANO010032338">
    <property type="protein sequence ID" value="KAF4708746.1"/>
    <property type="molecule type" value="Genomic_DNA"/>
</dbReference>
<evidence type="ECO:0000313" key="3">
    <source>
        <dbReference type="Proteomes" id="UP000553632"/>
    </source>
</evidence>
<name>A0A7J6QMB7_PEROL</name>
<feature type="non-terminal residue" evidence="2">
    <location>
        <position position="468"/>
    </location>
</feature>
<comment type="caution">
    <text evidence="2">The sequence shown here is derived from an EMBL/GenBank/DDBJ whole genome shotgun (WGS) entry which is preliminary data.</text>
</comment>
<proteinExistence type="predicted"/>
<evidence type="ECO:0000256" key="1">
    <source>
        <dbReference type="SAM" id="MobiDB-lite"/>
    </source>
</evidence>
<evidence type="ECO:0000313" key="2">
    <source>
        <dbReference type="EMBL" id="KAF4708746.1"/>
    </source>
</evidence>